<reference evidence="1" key="1">
    <citation type="submission" date="2019-10" db="EMBL/GenBank/DDBJ databases">
        <title>The sequence and de novo assembly of the wild yak genome.</title>
        <authorList>
            <person name="Liu Y."/>
        </authorList>
    </citation>
    <scope>NUCLEOTIDE SEQUENCE [LARGE SCALE GENOMIC DNA]</scope>
    <source>
        <strain evidence="1">WY2019</strain>
    </source>
</reference>
<sequence length="82" mass="9087">MPLPEGAPQKPQMSTCGVLQHEHLSEILVGDEKQKERLRTTLLKKGSSLHIEAPKPEDSATYLPLHCGNTMLPKHLQTVPKP</sequence>
<gene>
    <name evidence="1" type="ORF">E5288_WYG021767</name>
</gene>
<dbReference type="EMBL" id="VBQZ03000431">
    <property type="protein sequence ID" value="MXQ99373.1"/>
    <property type="molecule type" value="Genomic_DNA"/>
</dbReference>
<protein>
    <submittedName>
        <fullName evidence="1">Uncharacterized protein</fullName>
    </submittedName>
</protein>
<name>A0A6B0SKU5_9CETA</name>
<keyword evidence="2" id="KW-1185">Reference proteome</keyword>
<evidence type="ECO:0000313" key="1">
    <source>
        <dbReference type="EMBL" id="MXQ99373.1"/>
    </source>
</evidence>
<dbReference type="Proteomes" id="UP000322234">
    <property type="component" value="Unassembled WGS sequence"/>
</dbReference>
<comment type="caution">
    <text evidence="1">The sequence shown here is derived from an EMBL/GenBank/DDBJ whole genome shotgun (WGS) entry which is preliminary data.</text>
</comment>
<accession>A0A6B0SKU5</accession>
<dbReference type="AlphaFoldDB" id="A0A6B0SKU5"/>
<evidence type="ECO:0000313" key="2">
    <source>
        <dbReference type="Proteomes" id="UP000322234"/>
    </source>
</evidence>
<proteinExistence type="predicted"/>
<organism evidence="1 2">
    <name type="scientific">Bos mutus</name>
    <name type="common">wild yak</name>
    <dbReference type="NCBI Taxonomy" id="72004"/>
    <lineage>
        <taxon>Eukaryota</taxon>
        <taxon>Metazoa</taxon>
        <taxon>Chordata</taxon>
        <taxon>Craniata</taxon>
        <taxon>Vertebrata</taxon>
        <taxon>Euteleostomi</taxon>
        <taxon>Mammalia</taxon>
        <taxon>Eutheria</taxon>
        <taxon>Laurasiatheria</taxon>
        <taxon>Artiodactyla</taxon>
        <taxon>Ruminantia</taxon>
        <taxon>Pecora</taxon>
        <taxon>Bovidae</taxon>
        <taxon>Bovinae</taxon>
        <taxon>Bos</taxon>
    </lineage>
</organism>